<dbReference type="AlphaFoldDB" id="A0AAV4AJJ2"/>
<accession>A0AAV4AJJ2</accession>
<reference evidence="1 2" key="1">
    <citation type="journal article" date="2021" name="Elife">
        <title>Chloroplast acquisition without the gene transfer in kleptoplastic sea slugs, Plakobranchus ocellatus.</title>
        <authorList>
            <person name="Maeda T."/>
            <person name="Takahashi S."/>
            <person name="Yoshida T."/>
            <person name="Shimamura S."/>
            <person name="Takaki Y."/>
            <person name="Nagai Y."/>
            <person name="Toyoda A."/>
            <person name="Suzuki Y."/>
            <person name="Arimoto A."/>
            <person name="Ishii H."/>
            <person name="Satoh N."/>
            <person name="Nishiyama T."/>
            <person name="Hasebe M."/>
            <person name="Maruyama T."/>
            <person name="Minagawa J."/>
            <person name="Obokata J."/>
            <person name="Shigenobu S."/>
        </authorList>
    </citation>
    <scope>NUCLEOTIDE SEQUENCE [LARGE SCALE GENOMIC DNA]</scope>
</reference>
<name>A0AAV4AJJ2_9GAST</name>
<sequence>MPYSQDSDSETIIAGSSGSEFNLDLSSDKDGPNGVQIASALRSRTDFFISGRGTPATDQGVGDFQSVYSKRGCFEIALEASDLSNIKAPEAIDLSNIEAPEAIESSDIEAPWIPD</sequence>
<protein>
    <submittedName>
        <fullName evidence="1">Uncharacterized protein</fullName>
    </submittedName>
</protein>
<proteinExistence type="predicted"/>
<dbReference type="Proteomes" id="UP000735302">
    <property type="component" value="Unassembled WGS sequence"/>
</dbReference>
<organism evidence="1 2">
    <name type="scientific">Plakobranchus ocellatus</name>
    <dbReference type="NCBI Taxonomy" id="259542"/>
    <lineage>
        <taxon>Eukaryota</taxon>
        <taxon>Metazoa</taxon>
        <taxon>Spiralia</taxon>
        <taxon>Lophotrochozoa</taxon>
        <taxon>Mollusca</taxon>
        <taxon>Gastropoda</taxon>
        <taxon>Heterobranchia</taxon>
        <taxon>Euthyneura</taxon>
        <taxon>Panpulmonata</taxon>
        <taxon>Sacoglossa</taxon>
        <taxon>Placobranchoidea</taxon>
        <taxon>Plakobranchidae</taxon>
        <taxon>Plakobranchus</taxon>
    </lineage>
</organism>
<evidence type="ECO:0000313" key="2">
    <source>
        <dbReference type="Proteomes" id="UP000735302"/>
    </source>
</evidence>
<dbReference type="EMBL" id="BLXT01003865">
    <property type="protein sequence ID" value="GFO07505.1"/>
    <property type="molecule type" value="Genomic_DNA"/>
</dbReference>
<keyword evidence="2" id="KW-1185">Reference proteome</keyword>
<gene>
    <name evidence="1" type="ORF">PoB_003401000</name>
</gene>
<comment type="caution">
    <text evidence="1">The sequence shown here is derived from an EMBL/GenBank/DDBJ whole genome shotgun (WGS) entry which is preliminary data.</text>
</comment>
<evidence type="ECO:0000313" key="1">
    <source>
        <dbReference type="EMBL" id="GFO07505.1"/>
    </source>
</evidence>